<keyword evidence="2" id="KW-1185">Reference proteome</keyword>
<accession>A0AAE1USJ1</accession>
<proteinExistence type="predicted"/>
<evidence type="ECO:0000313" key="1">
    <source>
        <dbReference type="EMBL" id="KAK4341542.1"/>
    </source>
</evidence>
<evidence type="ECO:0000313" key="2">
    <source>
        <dbReference type="Proteomes" id="UP001291623"/>
    </source>
</evidence>
<protein>
    <submittedName>
        <fullName evidence="1">Uncharacterized protein</fullName>
    </submittedName>
</protein>
<comment type="caution">
    <text evidence="1">The sequence shown here is derived from an EMBL/GenBank/DDBJ whole genome shotgun (WGS) entry which is preliminary data.</text>
</comment>
<gene>
    <name evidence="1" type="ORF">RND71_040043</name>
</gene>
<sequence>MIQHPHADCKTNHGFLSSRASANKTQAASGILSGKEETIEEVIAETSALAPTDHGFDGSHASVMKTQATSGIQPRKENTVEEVIAETCVLASTNITHSRNDPAPAAALLSS</sequence>
<dbReference type="Proteomes" id="UP001291623">
    <property type="component" value="Unassembled WGS sequence"/>
</dbReference>
<reference evidence="1" key="1">
    <citation type="submission" date="2023-12" db="EMBL/GenBank/DDBJ databases">
        <title>Genome assembly of Anisodus tanguticus.</title>
        <authorList>
            <person name="Wang Y.-J."/>
        </authorList>
    </citation>
    <scope>NUCLEOTIDE SEQUENCE</scope>
    <source>
        <strain evidence="1">KB-2021</strain>
        <tissue evidence="1">Leaf</tissue>
    </source>
</reference>
<dbReference type="EMBL" id="JAVYJV010000022">
    <property type="protein sequence ID" value="KAK4341542.1"/>
    <property type="molecule type" value="Genomic_DNA"/>
</dbReference>
<name>A0AAE1USJ1_9SOLA</name>
<dbReference type="AlphaFoldDB" id="A0AAE1USJ1"/>
<organism evidence="1 2">
    <name type="scientific">Anisodus tanguticus</name>
    <dbReference type="NCBI Taxonomy" id="243964"/>
    <lineage>
        <taxon>Eukaryota</taxon>
        <taxon>Viridiplantae</taxon>
        <taxon>Streptophyta</taxon>
        <taxon>Embryophyta</taxon>
        <taxon>Tracheophyta</taxon>
        <taxon>Spermatophyta</taxon>
        <taxon>Magnoliopsida</taxon>
        <taxon>eudicotyledons</taxon>
        <taxon>Gunneridae</taxon>
        <taxon>Pentapetalae</taxon>
        <taxon>asterids</taxon>
        <taxon>lamiids</taxon>
        <taxon>Solanales</taxon>
        <taxon>Solanaceae</taxon>
        <taxon>Solanoideae</taxon>
        <taxon>Hyoscyameae</taxon>
        <taxon>Anisodus</taxon>
    </lineage>
</organism>